<reference evidence="12" key="1">
    <citation type="journal article" date="2010" name="Stand. Genomic Sci.">
        <title>Complete genome sequence of 'Thermobaculum terrenum' type strain (YNP1).</title>
        <authorList>
            <person name="Kiss H."/>
            <person name="Cleland D."/>
            <person name="Lapidus A."/>
            <person name="Lucas S."/>
            <person name="Glavina Del Rio T."/>
            <person name="Nolan M."/>
            <person name="Tice H."/>
            <person name="Han C."/>
            <person name="Goodwin L."/>
            <person name="Pitluck S."/>
            <person name="Liolios K."/>
            <person name="Ivanova N."/>
            <person name="Mavromatis K."/>
            <person name="Ovchinnikova G."/>
            <person name="Pati A."/>
            <person name="Chen A."/>
            <person name="Palaniappan K."/>
            <person name="Land M."/>
            <person name="Hauser L."/>
            <person name="Chang Y."/>
            <person name="Jeffries C."/>
            <person name="Lu M."/>
            <person name="Brettin T."/>
            <person name="Detter J."/>
            <person name="Goker M."/>
            <person name="Tindall B."/>
            <person name="Beck B."/>
            <person name="McDermott T."/>
            <person name="Woyke T."/>
            <person name="Bristow J."/>
            <person name="Eisen J."/>
            <person name="Markowitz V."/>
            <person name="Hugenholtz P."/>
            <person name="Kyrpides N."/>
            <person name="Klenk H."/>
            <person name="Cheng J."/>
        </authorList>
    </citation>
    <scope>NUCLEOTIDE SEQUENCE [LARGE SCALE GENOMIC DNA]</scope>
    <source>
        <strain evidence="12">ATCC BAA-798 / YNP1</strain>
    </source>
</reference>
<organism evidence="11 12">
    <name type="scientific">Thermobaculum terrenum (strain ATCC BAA-798 / CCMEE 7001 / YNP1)</name>
    <dbReference type="NCBI Taxonomy" id="525904"/>
    <lineage>
        <taxon>Bacteria</taxon>
        <taxon>Bacillati</taxon>
        <taxon>Chloroflexota</taxon>
        <taxon>Chloroflexia</taxon>
        <taxon>Candidatus Thermobaculales</taxon>
        <taxon>Candidatus Thermobaculaceae</taxon>
        <taxon>Thermobaculum</taxon>
    </lineage>
</organism>
<keyword evidence="4 9" id="KW-0812">Transmembrane</keyword>
<dbReference type="OrthoDB" id="9806127at2"/>
<dbReference type="Proteomes" id="UP000000323">
    <property type="component" value="Chromosome 2"/>
</dbReference>
<evidence type="ECO:0000256" key="6">
    <source>
        <dbReference type="ARBA" id="ARBA00022840"/>
    </source>
</evidence>
<keyword evidence="6" id="KW-0067">ATP-binding</keyword>
<dbReference type="SUPFAM" id="SSF52540">
    <property type="entry name" value="P-loop containing nucleoside triphosphate hydrolases"/>
    <property type="match status" value="1"/>
</dbReference>
<evidence type="ECO:0000256" key="2">
    <source>
        <dbReference type="ARBA" id="ARBA00022448"/>
    </source>
</evidence>
<dbReference type="Gene3D" id="1.20.1560.10">
    <property type="entry name" value="ABC transporter type 1, transmembrane domain"/>
    <property type="match status" value="1"/>
</dbReference>
<dbReference type="GO" id="GO:0005524">
    <property type="term" value="F:ATP binding"/>
    <property type="evidence" value="ECO:0007669"/>
    <property type="project" value="UniProtKB-KW"/>
</dbReference>
<dbReference type="GO" id="GO:0005886">
    <property type="term" value="C:plasma membrane"/>
    <property type="evidence" value="ECO:0007669"/>
    <property type="project" value="UniProtKB-SubCell"/>
</dbReference>
<keyword evidence="7 9" id="KW-1133">Transmembrane helix</keyword>
<proteinExistence type="predicted"/>
<dbReference type="EMBL" id="CP001826">
    <property type="protein sequence ID" value="ACZ43084.1"/>
    <property type="molecule type" value="Genomic_DNA"/>
</dbReference>
<keyword evidence="8 9" id="KW-0472">Membrane</keyword>
<feature type="transmembrane region" description="Helical" evidence="9">
    <location>
        <begin position="153"/>
        <end position="173"/>
    </location>
</feature>
<dbReference type="STRING" id="525904.Tter_2183"/>
<feature type="transmembrane region" description="Helical" evidence="9">
    <location>
        <begin position="179"/>
        <end position="197"/>
    </location>
</feature>
<dbReference type="InterPro" id="IPR003593">
    <property type="entry name" value="AAA+_ATPase"/>
</dbReference>
<evidence type="ECO:0000256" key="4">
    <source>
        <dbReference type="ARBA" id="ARBA00022692"/>
    </source>
</evidence>
<dbReference type="PANTHER" id="PTHR43394">
    <property type="entry name" value="ATP-DEPENDENT PERMEASE MDL1, MITOCHONDRIAL"/>
    <property type="match status" value="1"/>
</dbReference>
<dbReference type="KEGG" id="ttr:Tter_2183"/>
<dbReference type="eggNOG" id="COG1132">
    <property type="taxonomic scope" value="Bacteria"/>
</dbReference>
<evidence type="ECO:0000256" key="7">
    <source>
        <dbReference type="ARBA" id="ARBA00022989"/>
    </source>
</evidence>
<feature type="domain" description="ABC transporter" evidence="10">
    <location>
        <begin position="363"/>
        <end position="602"/>
    </location>
</feature>
<dbReference type="SMART" id="SM00382">
    <property type="entry name" value="AAA"/>
    <property type="match status" value="1"/>
</dbReference>
<feature type="transmembrane region" description="Helical" evidence="9">
    <location>
        <begin position="79"/>
        <end position="97"/>
    </location>
</feature>
<dbReference type="InterPro" id="IPR017871">
    <property type="entry name" value="ABC_transporter-like_CS"/>
</dbReference>
<sequence length="608" mass="68376">MHSKSSLVKSTRNFLWLCSRAIGLVWRTNPSLTVGILLTSILQAILPTAELVASKLVIDRIVTNLSGHHSSSHFWSPSLRYLILIAVLIITLGQVLVPLNDTLRSILADRVTGQVNRKLLLATSKWPGLSHFEDPQIADDWERVRRYAPQSGLEILTVSTGVFVNLCTMIGLAATLAHLHPLALLLVLATALPQMLAQWRYGTSTTRHLYTQTSESRKLGYWKRTQLTPEAAKDVRSYWLWPYFQFRYASSFEHTLGQLDKIRRGLSLRLSLASAVSAAGIAGVYMYLIWNLAQNLSPVGDLVLYGGAAMLMQSRLLELSAILGQIPKSVIFLPSLFKLLDVPADLQQAQTHRCVPHTIERGIEFQDVWFTYPGNNSPVLKGISFTWEPDQVLALVGPNGAGKTTIVKLLLRFYDPQEGRILLDGVDLKDYDLDDLRSRIAAIFQDFVRYEFTIKENVAIADISRMEDQDRLLLALQKADAYKLTAKLPKWIYTRLGRELGDTDLSGGEWQKIALARAFVRDAQLVILDEPTAALDAQAERELFDRFRKLFEGHTAIIISHRLSTVRMADHIVVLVNGTVVEQGDHSQLLALGGYYAEMFKMQAKWYR</sequence>
<dbReference type="InterPro" id="IPR003439">
    <property type="entry name" value="ABC_transporter-like_ATP-bd"/>
</dbReference>
<dbReference type="Pfam" id="PF00005">
    <property type="entry name" value="ABC_tran"/>
    <property type="match status" value="1"/>
</dbReference>
<evidence type="ECO:0000313" key="12">
    <source>
        <dbReference type="Proteomes" id="UP000000323"/>
    </source>
</evidence>
<dbReference type="FunFam" id="3.40.50.300:FF:000221">
    <property type="entry name" value="Multidrug ABC transporter ATP-binding protein"/>
    <property type="match status" value="1"/>
</dbReference>
<evidence type="ECO:0000313" key="11">
    <source>
        <dbReference type="EMBL" id="ACZ43084.1"/>
    </source>
</evidence>
<dbReference type="GO" id="GO:0015421">
    <property type="term" value="F:ABC-type oligopeptide transporter activity"/>
    <property type="evidence" value="ECO:0007669"/>
    <property type="project" value="TreeGrafter"/>
</dbReference>
<evidence type="ECO:0000256" key="5">
    <source>
        <dbReference type="ARBA" id="ARBA00022741"/>
    </source>
</evidence>
<dbReference type="Gene3D" id="3.40.50.300">
    <property type="entry name" value="P-loop containing nucleotide triphosphate hydrolases"/>
    <property type="match status" value="1"/>
</dbReference>
<name>D1CH63_THET1</name>
<evidence type="ECO:0000256" key="8">
    <source>
        <dbReference type="ARBA" id="ARBA00023136"/>
    </source>
</evidence>
<evidence type="ECO:0000256" key="1">
    <source>
        <dbReference type="ARBA" id="ARBA00004651"/>
    </source>
</evidence>
<comment type="subcellular location">
    <subcellularLocation>
        <location evidence="1">Cell membrane</location>
        <topology evidence="1">Multi-pass membrane protein</topology>
    </subcellularLocation>
</comment>
<evidence type="ECO:0000256" key="9">
    <source>
        <dbReference type="SAM" id="Phobius"/>
    </source>
</evidence>
<dbReference type="InterPro" id="IPR039421">
    <property type="entry name" value="Type_1_exporter"/>
</dbReference>
<protein>
    <submittedName>
        <fullName evidence="11">ABC transporter related protein</fullName>
    </submittedName>
</protein>
<feature type="transmembrane region" description="Helical" evidence="9">
    <location>
        <begin position="270"/>
        <end position="290"/>
    </location>
</feature>
<dbReference type="SUPFAM" id="SSF90123">
    <property type="entry name" value="ABC transporter transmembrane region"/>
    <property type="match status" value="1"/>
</dbReference>
<dbReference type="PROSITE" id="PS00211">
    <property type="entry name" value="ABC_TRANSPORTER_1"/>
    <property type="match status" value="1"/>
</dbReference>
<dbReference type="AlphaFoldDB" id="D1CH63"/>
<evidence type="ECO:0000256" key="3">
    <source>
        <dbReference type="ARBA" id="ARBA00022475"/>
    </source>
</evidence>
<gene>
    <name evidence="11" type="ordered locus">Tter_2183</name>
</gene>
<keyword evidence="5" id="KW-0547">Nucleotide-binding</keyword>
<keyword evidence="12" id="KW-1185">Reference proteome</keyword>
<dbReference type="InterPro" id="IPR036640">
    <property type="entry name" value="ABC1_TM_sf"/>
</dbReference>
<dbReference type="HOGENOM" id="CLU_000604_84_3_0"/>
<dbReference type="GO" id="GO:0016887">
    <property type="term" value="F:ATP hydrolysis activity"/>
    <property type="evidence" value="ECO:0007669"/>
    <property type="project" value="InterPro"/>
</dbReference>
<dbReference type="PROSITE" id="PS50893">
    <property type="entry name" value="ABC_TRANSPORTER_2"/>
    <property type="match status" value="1"/>
</dbReference>
<accession>D1CH63</accession>
<evidence type="ECO:0000259" key="10">
    <source>
        <dbReference type="PROSITE" id="PS50893"/>
    </source>
</evidence>
<keyword evidence="2" id="KW-0813">Transport</keyword>
<keyword evidence="3" id="KW-1003">Cell membrane</keyword>
<dbReference type="InterPro" id="IPR027417">
    <property type="entry name" value="P-loop_NTPase"/>
</dbReference>
<dbReference type="PANTHER" id="PTHR43394:SF1">
    <property type="entry name" value="ATP-BINDING CASSETTE SUB-FAMILY B MEMBER 10, MITOCHONDRIAL"/>
    <property type="match status" value="1"/>
</dbReference>